<reference evidence="2 3" key="1">
    <citation type="journal article" date="2021" name="Nat. Commun.">
        <title>Genetic determinants of endophytism in the Arabidopsis root mycobiome.</title>
        <authorList>
            <person name="Mesny F."/>
            <person name="Miyauchi S."/>
            <person name="Thiergart T."/>
            <person name="Pickel B."/>
            <person name="Atanasova L."/>
            <person name="Karlsson M."/>
            <person name="Huettel B."/>
            <person name="Barry K.W."/>
            <person name="Haridas S."/>
            <person name="Chen C."/>
            <person name="Bauer D."/>
            <person name="Andreopoulos W."/>
            <person name="Pangilinan J."/>
            <person name="LaButti K."/>
            <person name="Riley R."/>
            <person name="Lipzen A."/>
            <person name="Clum A."/>
            <person name="Drula E."/>
            <person name="Henrissat B."/>
            <person name="Kohler A."/>
            <person name="Grigoriev I.V."/>
            <person name="Martin F.M."/>
            <person name="Hacquard S."/>
        </authorList>
    </citation>
    <scope>NUCLEOTIDE SEQUENCE [LARGE SCALE GENOMIC DNA]</scope>
    <source>
        <strain evidence="2 3">MPI-SDFR-AT-0080</strain>
    </source>
</reference>
<evidence type="ECO:0000313" key="3">
    <source>
        <dbReference type="Proteomes" id="UP000774617"/>
    </source>
</evidence>
<keyword evidence="1" id="KW-0472">Membrane</keyword>
<organism evidence="2 3">
    <name type="scientific">Macrophomina phaseolina</name>
    <dbReference type="NCBI Taxonomy" id="35725"/>
    <lineage>
        <taxon>Eukaryota</taxon>
        <taxon>Fungi</taxon>
        <taxon>Dikarya</taxon>
        <taxon>Ascomycota</taxon>
        <taxon>Pezizomycotina</taxon>
        <taxon>Dothideomycetes</taxon>
        <taxon>Dothideomycetes incertae sedis</taxon>
        <taxon>Botryosphaeriales</taxon>
        <taxon>Botryosphaeriaceae</taxon>
        <taxon>Macrophomina</taxon>
    </lineage>
</organism>
<name>A0ABQ8GEU1_9PEZI</name>
<dbReference type="PANTHER" id="PTHR34391:SF1">
    <property type="entry name" value="UPF0658 GOLGI APPARATUS MEMBRANE PROTEIN C1952.10C-RELATED"/>
    <property type="match status" value="1"/>
</dbReference>
<sequence length="313" mass="35509">MLVPQTKLEWTYFASTTVQAICITALQFTVLLRYLHWVNSVAYQVPVSYAVPISIAVFVGGCIYQALLTVDAFRIKNNIQLFAQCICNICLAISAAMQYGQIKHASYQVSLNEDMFHTPFVKRGLEHFWTPVKPMLIFCNIIIYLVLIKLLFYFIVAFVIVYGFVNVHYAQPEFSLTLGIIPVSFLHIGFAIYCIRVESTVLTGFTILVHPGGIAYLTSRIVVLCGRGRLSNTTLKDEQLLFAIAGLFFLFAATIAAVQCWLNFNKGLKPILLGQTQRKAPAKTEEEREYYFQRLNYAPSPLDIGRKRRFDID</sequence>
<dbReference type="Proteomes" id="UP000774617">
    <property type="component" value="Unassembled WGS sequence"/>
</dbReference>
<gene>
    <name evidence="2" type="ORF">B0J12DRAFT_598588</name>
</gene>
<evidence type="ECO:0000313" key="2">
    <source>
        <dbReference type="EMBL" id="KAH7053457.1"/>
    </source>
</evidence>
<protein>
    <submittedName>
        <fullName evidence="2">Uncharacterized protein</fullName>
    </submittedName>
</protein>
<feature type="transmembrane region" description="Helical" evidence="1">
    <location>
        <begin position="201"/>
        <end position="219"/>
    </location>
</feature>
<evidence type="ECO:0000256" key="1">
    <source>
        <dbReference type="SAM" id="Phobius"/>
    </source>
</evidence>
<dbReference type="InterPro" id="IPR040410">
    <property type="entry name" value="UPF0658_Golgi"/>
</dbReference>
<comment type="caution">
    <text evidence="2">The sequence shown here is derived from an EMBL/GenBank/DDBJ whole genome shotgun (WGS) entry which is preliminary data.</text>
</comment>
<dbReference type="PANTHER" id="PTHR34391">
    <property type="entry name" value="UPF0658 GOLGI APPARATUS MEMBRANE PROTEIN C1952.10C-RELATED"/>
    <property type="match status" value="1"/>
</dbReference>
<dbReference type="EMBL" id="JAGTJR010000010">
    <property type="protein sequence ID" value="KAH7053457.1"/>
    <property type="molecule type" value="Genomic_DNA"/>
</dbReference>
<accession>A0ABQ8GEU1</accession>
<feature type="transmembrane region" description="Helical" evidence="1">
    <location>
        <begin position="141"/>
        <end position="162"/>
    </location>
</feature>
<feature type="transmembrane region" description="Helical" evidence="1">
    <location>
        <begin position="79"/>
        <end position="97"/>
    </location>
</feature>
<keyword evidence="1" id="KW-1133">Transmembrane helix</keyword>
<feature type="transmembrane region" description="Helical" evidence="1">
    <location>
        <begin position="12"/>
        <end position="35"/>
    </location>
</feature>
<keyword evidence="1" id="KW-0812">Transmembrane</keyword>
<feature type="transmembrane region" description="Helical" evidence="1">
    <location>
        <begin position="47"/>
        <end position="67"/>
    </location>
</feature>
<feature type="transmembrane region" description="Helical" evidence="1">
    <location>
        <begin position="239"/>
        <end position="262"/>
    </location>
</feature>
<keyword evidence="3" id="KW-1185">Reference proteome</keyword>
<proteinExistence type="predicted"/>
<feature type="transmembrane region" description="Helical" evidence="1">
    <location>
        <begin position="174"/>
        <end position="194"/>
    </location>
</feature>